<feature type="domain" description="UspA" evidence="1">
    <location>
        <begin position="14"/>
        <end position="155"/>
    </location>
</feature>
<dbReference type="InterPro" id="IPR006016">
    <property type="entry name" value="UspA"/>
</dbReference>
<name>A0A0A0D7B4_9PROT</name>
<comment type="caution">
    <text evidence="2">The sequence shown here is derived from an EMBL/GenBank/DDBJ whole genome shotgun (WGS) entry which is preliminary data.</text>
</comment>
<sequence>MTDNAPETPKTEMPRIFLVVVDDTEEWRAALRYACRRAQHTGGRVALLHVISPSEIQHWGAIEDVLREEARHEAEQRLQRVAREVNQLTGTIPILHIREGAARDELLALIAEEPSISVLVLGADTASSSGPGPLIQYLTSSKAIARLRIPLTIVPGNLTADAIDALT</sequence>
<organism evidence="2 3">
    <name type="scientific">Inquilinus limosus MP06</name>
    <dbReference type="NCBI Taxonomy" id="1398085"/>
    <lineage>
        <taxon>Bacteria</taxon>
        <taxon>Pseudomonadati</taxon>
        <taxon>Pseudomonadota</taxon>
        <taxon>Alphaproteobacteria</taxon>
        <taxon>Rhodospirillales</taxon>
        <taxon>Rhodospirillaceae</taxon>
        <taxon>Inquilinus</taxon>
    </lineage>
</organism>
<dbReference type="EMBL" id="JANX01000255">
    <property type="protein sequence ID" value="KGM32852.1"/>
    <property type="molecule type" value="Genomic_DNA"/>
</dbReference>
<evidence type="ECO:0000259" key="1">
    <source>
        <dbReference type="Pfam" id="PF00582"/>
    </source>
</evidence>
<dbReference type="CDD" id="cd00293">
    <property type="entry name" value="USP-like"/>
    <property type="match status" value="1"/>
</dbReference>
<dbReference type="Proteomes" id="UP000029995">
    <property type="component" value="Unassembled WGS sequence"/>
</dbReference>
<accession>A0A0A0D7B4</accession>
<dbReference type="InterPro" id="IPR014729">
    <property type="entry name" value="Rossmann-like_a/b/a_fold"/>
</dbReference>
<evidence type="ECO:0000313" key="2">
    <source>
        <dbReference type="EMBL" id="KGM32852.1"/>
    </source>
</evidence>
<reference evidence="2 3" key="1">
    <citation type="submission" date="2014-01" db="EMBL/GenBank/DDBJ databases">
        <title>Genome sequence determination for a cystic fibrosis isolate, Inquilinus limosus.</title>
        <authorList>
            <person name="Pino M."/>
            <person name="Di Conza J."/>
            <person name="Gutkind G."/>
        </authorList>
    </citation>
    <scope>NUCLEOTIDE SEQUENCE [LARGE SCALE GENOMIC DNA]</scope>
    <source>
        <strain evidence="2 3">MP06</strain>
    </source>
</reference>
<dbReference type="Gene3D" id="3.40.50.620">
    <property type="entry name" value="HUPs"/>
    <property type="match status" value="1"/>
</dbReference>
<dbReference type="SUPFAM" id="SSF52402">
    <property type="entry name" value="Adenine nucleotide alpha hydrolases-like"/>
    <property type="match status" value="1"/>
</dbReference>
<dbReference type="AlphaFoldDB" id="A0A0A0D7B4"/>
<dbReference type="Pfam" id="PF00582">
    <property type="entry name" value="Usp"/>
    <property type="match status" value="1"/>
</dbReference>
<protein>
    <submittedName>
        <fullName evidence="2">Universal stress protein</fullName>
    </submittedName>
</protein>
<proteinExistence type="predicted"/>
<evidence type="ECO:0000313" key="3">
    <source>
        <dbReference type="Proteomes" id="UP000029995"/>
    </source>
</evidence>
<gene>
    <name evidence="2" type="ORF">P409_19055</name>
</gene>